<dbReference type="Pfam" id="PF05709">
    <property type="entry name" value="Sipho_tail"/>
    <property type="match status" value="1"/>
</dbReference>
<dbReference type="RefSeq" id="WP_086392895.1">
    <property type="nucleotide sequence ID" value="NZ_NFEH01000133.1"/>
</dbReference>
<evidence type="ECO:0000259" key="2">
    <source>
        <dbReference type="Pfam" id="PF22768"/>
    </source>
</evidence>
<evidence type="ECO:0000259" key="1">
    <source>
        <dbReference type="Pfam" id="PF05709"/>
    </source>
</evidence>
<evidence type="ECO:0000313" key="4">
    <source>
        <dbReference type="Proteomes" id="UP000195087"/>
    </source>
</evidence>
<feature type="domain" description="Siphovirus-type tail component C-terminal" evidence="2">
    <location>
        <begin position="181"/>
        <end position="287"/>
    </location>
</feature>
<name>A0A9X6JHG9_BACUK</name>
<dbReference type="InterPro" id="IPR054738">
    <property type="entry name" value="Siphovirus-type_tail_C"/>
</dbReference>
<sequence length="290" mass="33202">MSKRVIIENQRLEKIEFGPLPPYVLTSIDLSGSEAEIVQTQGYMQDGFTSRSVTMKGMQYPLEFYIEASNSRELFELRRKLNRVLNPKAGPFTITVQMPHGTFQNTIIIENLPKYRVEDEQFLILQQGLFHITTSDPYWKNESDIEIPLLSWTPKFSFPFSFRPTVQFGYKGEKQKVINNGDEETPVKIDIFGPCTNPKITNLTTMKSVQINRDILAGERLEINTAYGQNTVELVGIDGTRRNAYNWIAPGVRLNEFRLQVGLNILDYSANAGRESATVSIRFRERYTGI</sequence>
<accession>A0A9X6JHG9</accession>
<dbReference type="AlphaFoldDB" id="A0A9X6JHG9"/>
<comment type="caution">
    <text evidence="3">The sequence shown here is derived from an EMBL/GenBank/DDBJ whole genome shotgun (WGS) entry which is preliminary data.</text>
</comment>
<evidence type="ECO:0000313" key="3">
    <source>
        <dbReference type="EMBL" id="OTZ65769.1"/>
    </source>
</evidence>
<proteinExistence type="predicted"/>
<dbReference type="EMBL" id="NFEH01000133">
    <property type="protein sequence ID" value="OTZ65769.1"/>
    <property type="molecule type" value="Genomic_DNA"/>
</dbReference>
<feature type="domain" description="Siphovirus-type tail component RIFT-related" evidence="1">
    <location>
        <begin position="11"/>
        <end position="95"/>
    </location>
</feature>
<gene>
    <name evidence="3" type="ORF">BK769_34300</name>
</gene>
<protein>
    <submittedName>
        <fullName evidence="3">Phage tail protein</fullName>
    </submittedName>
</protein>
<reference evidence="3 4" key="1">
    <citation type="submission" date="2016-10" db="EMBL/GenBank/DDBJ databases">
        <title>Comparative genomics of Bacillus thuringiensis reveals a path to pathogens against multiple invertebrate hosts.</title>
        <authorList>
            <person name="Zheng J."/>
            <person name="Gao Q."/>
            <person name="Liu H."/>
            <person name="Peng D."/>
            <person name="Ruan L."/>
            <person name="Sun M."/>
        </authorList>
    </citation>
    <scope>NUCLEOTIDE SEQUENCE [LARGE SCALE GENOMIC DNA]</scope>
    <source>
        <strain evidence="3">BGSC 4W1</strain>
    </source>
</reference>
<dbReference type="Proteomes" id="UP000195087">
    <property type="component" value="Unassembled WGS sequence"/>
</dbReference>
<dbReference type="Pfam" id="PF22768">
    <property type="entry name" value="SPP1_Dit"/>
    <property type="match status" value="1"/>
</dbReference>
<organism evidence="3 4">
    <name type="scientific">Bacillus thuringiensis serovar kumamotoensis</name>
    <dbReference type="NCBI Taxonomy" id="132267"/>
    <lineage>
        <taxon>Bacteria</taxon>
        <taxon>Bacillati</taxon>
        <taxon>Bacillota</taxon>
        <taxon>Bacilli</taxon>
        <taxon>Bacillales</taxon>
        <taxon>Bacillaceae</taxon>
        <taxon>Bacillus</taxon>
        <taxon>Bacillus cereus group</taxon>
    </lineage>
</organism>
<dbReference type="Gene3D" id="2.60.120.860">
    <property type="match status" value="1"/>
</dbReference>
<dbReference type="InterPro" id="IPR008841">
    <property type="entry name" value="Siphovirus-type_tail_N"/>
</dbReference>